<keyword evidence="3" id="KW-1185">Reference proteome</keyword>
<dbReference type="VEuPathDB" id="VectorBase:GPAI008365"/>
<proteinExistence type="predicted"/>
<evidence type="ECO:0000313" key="2">
    <source>
        <dbReference type="EnsemblMetazoa" id="GPAI008365-PA"/>
    </source>
</evidence>
<organism evidence="2 3">
    <name type="scientific">Glossina pallidipes</name>
    <name type="common">Tsetse fly</name>
    <dbReference type="NCBI Taxonomy" id="7398"/>
    <lineage>
        <taxon>Eukaryota</taxon>
        <taxon>Metazoa</taxon>
        <taxon>Ecdysozoa</taxon>
        <taxon>Arthropoda</taxon>
        <taxon>Hexapoda</taxon>
        <taxon>Insecta</taxon>
        <taxon>Pterygota</taxon>
        <taxon>Neoptera</taxon>
        <taxon>Endopterygota</taxon>
        <taxon>Diptera</taxon>
        <taxon>Brachycera</taxon>
        <taxon>Muscomorpha</taxon>
        <taxon>Hippoboscoidea</taxon>
        <taxon>Glossinidae</taxon>
        <taxon>Glossina</taxon>
    </lineage>
</organism>
<reference evidence="3" key="1">
    <citation type="submission" date="2014-03" db="EMBL/GenBank/DDBJ databases">
        <authorList>
            <person name="Aksoy S."/>
            <person name="Warren W."/>
            <person name="Wilson R.K."/>
        </authorList>
    </citation>
    <scope>NUCLEOTIDE SEQUENCE [LARGE SCALE GENOMIC DNA]</scope>
    <source>
        <strain evidence="3">IAEA</strain>
    </source>
</reference>
<evidence type="ECO:0000256" key="1">
    <source>
        <dbReference type="SAM" id="Phobius"/>
    </source>
</evidence>
<reference evidence="2" key="2">
    <citation type="submission" date="2020-05" db="UniProtKB">
        <authorList>
            <consortium name="EnsemblMetazoa"/>
        </authorList>
    </citation>
    <scope>IDENTIFICATION</scope>
    <source>
        <strain evidence="2">IAEA</strain>
    </source>
</reference>
<keyword evidence="1" id="KW-1133">Transmembrane helix</keyword>
<protein>
    <submittedName>
        <fullName evidence="2">Uncharacterized protein</fullName>
    </submittedName>
</protein>
<evidence type="ECO:0000313" key="3">
    <source>
        <dbReference type="Proteomes" id="UP000092445"/>
    </source>
</evidence>
<dbReference type="AlphaFoldDB" id="A0A1A9ZA70"/>
<dbReference type="Proteomes" id="UP000092445">
    <property type="component" value="Unassembled WGS sequence"/>
</dbReference>
<feature type="transmembrane region" description="Helical" evidence="1">
    <location>
        <begin position="60"/>
        <end position="79"/>
    </location>
</feature>
<feature type="transmembrane region" description="Helical" evidence="1">
    <location>
        <begin position="104"/>
        <end position="126"/>
    </location>
</feature>
<keyword evidence="1" id="KW-0812">Transmembrane</keyword>
<dbReference type="EnsemblMetazoa" id="GPAI008365-RA">
    <property type="protein sequence ID" value="GPAI008365-PA"/>
    <property type="gene ID" value="GPAI008365"/>
</dbReference>
<sequence>MYIIGSVTNIDVVLVEVQPPVGRLDLEVILCEGIASLVESFISLMLEWQTLPLFRCGTHYILAITAAIIGIMKTLRLITANGRRLPYYPIIYYTGNIPYYTSTILYYTILYCTIMYYTSTILYYTILYHSTSSENI</sequence>
<keyword evidence="1" id="KW-0472">Membrane</keyword>
<name>A0A1A9ZA70_GLOPL</name>
<accession>A0A1A9ZA70</accession>